<evidence type="ECO:0000313" key="10">
    <source>
        <dbReference type="EMBL" id="GFO95315.1"/>
    </source>
</evidence>
<dbReference type="PANTHER" id="PTHR43840">
    <property type="entry name" value="MITOCHONDRIAL METAL TRANSPORTER 1-RELATED"/>
    <property type="match status" value="1"/>
</dbReference>
<comment type="subcellular location">
    <subcellularLocation>
        <location evidence="1">Membrane</location>
        <topology evidence="1">Multi-pass membrane protein</topology>
    </subcellularLocation>
</comment>
<accession>A0AAI9NZN7</accession>
<dbReference type="AlphaFoldDB" id="A0AAI9NZN7"/>
<keyword evidence="6 7" id="KW-0472">Membrane</keyword>
<dbReference type="PANTHER" id="PTHR43840:SF15">
    <property type="entry name" value="MITOCHONDRIAL METAL TRANSPORTER 1-RELATED"/>
    <property type="match status" value="1"/>
</dbReference>
<feature type="transmembrane region" description="Helical" evidence="7">
    <location>
        <begin position="55"/>
        <end position="75"/>
    </location>
</feature>
<dbReference type="Gene3D" id="3.30.70.1350">
    <property type="entry name" value="Cation efflux protein, cytoplasmic domain"/>
    <property type="match status" value="1"/>
</dbReference>
<evidence type="ECO:0000259" key="9">
    <source>
        <dbReference type="Pfam" id="PF16916"/>
    </source>
</evidence>
<sequence length="310" mass="33971">MESANKINTMAASAVSEDEFKKVANKVSFITIVQNVLLSVFKLFAGIFAHSNAMISDAVHSASDVFSTIIVIIGVKLASKESDKEHPYGHERLECVAAIVLSIVLLYTGIKIGSQAVKDIIGGNYQSLQKPGMLALVAAVVSIVTKEIMYWYTRHYAKKIDSSALMADAWHHRSDALSSVGALVGIGGAMMGFPVMDSIASIVIFVFIAKAAYDIFKDAMDKMVDHSCDEETEKEMRDFVLAQKEVLSVDLLHTRIFGNKIYVDVEIGVNGSYTLRHAHEIAEEVHEGIEKNFPKVKHVMVHVNPADVAE</sequence>
<dbReference type="InterPro" id="IPR058533">
    <property type="entry name" value="Cation_efflux_TM"/>
</dbReference>
<proteinExistence type="inferred from homology"/>
<protein>
    <submittedName>
        <fullName evidence="10">Cation diffusion facilitator transporter</fullName>
    </submittedName>
</protein>
<feature type="transmembrane region" description="Helical" evidence="7">
    <location>
        <begin position="133"/>
        <end position="153"/>
    </location>
</feature>
<dbReference type="NCBIfam" id="TIGR01297">
    <property type="entry name" value="CDF"/>
    <property type="match status" value="1"/>
</dbReference>
<evidence type="ECO:0000256" key="1">
    <source>
        <dbReference type="ARBA" id="ARBA00004141"/>
    </source>
</evidence>
<reference evidence="10" key="1">
    <citation type="submission" date="2020-06" db="EMBL/GenBank/DDBJ databases">
        <title>Characterization of fructooligosaccharide metabolism and fructooligosaccharide-degrading enzymes in human commensal butyrate producers.</title>
        <authorList>
            <person name="Tanno H."/>
            <person name="Fujii T."/>
            <person name="Hirano K."/>
            <person name="Maeno S."/>
            <person name="Tonozuka T."/>
            <person name="Sakamoto M."/>
            <person name="Ohkuma M."/>
            <person name="Tochio T."/>
            <person name="Endo A."/>
        </authorList>
    </citation>
    <scope>NUCLEOTIDE SEQUENCE</scope>
    <source>
        <strain evidence="10">JCM 31265</strain>
    </source>
</reference>
<feature type="transmembrane region" description="Helical" evidence="7">
    <location>
        <begin position="174"/>
        <end position="193"/>
    </location>
</feature>
<feature type="domain" description="Cation efflux protein transmembrane" evidence="8">
    <location>
        <begin position="29"/>
        <end position="222"/>
    </location>
</feature>
<evidence type="ECO:0000313" key="11">
    <source>
        <dbReference type="Proteomes" id="UP000660047"/>
    </source>
</evidence>
<dbReference type="Proteomes" id="UP000660047">
    <property type="component" value="Unassembled WGS sequence"/>
</dbReference>
<evidence type="ECO:0000256" key="5">
    <source>
        <dbReference type="ARBA" id="ARBA00022989"/>
    </source>
</evidence>
<evidence type="ECO:0000256" key="7">
    <source>
        <dbReference type="SAM" id="Phobius"/>
    </source>
</evidence>
<dbReference type="EMBL" id="BLYL01000016">
    <property type="protein sequence ID" value="GFO95315.1"/>
    <property type="molecule type" value="Genomic_DNA"/>
</dbReference>
<dbReference type="GO" id="GO:0016020">
    <property type="term" value="C:membrane"/>
    <property type="evidence" value="ECO:0007669"/>
    <property type="project" value="UniProtKB-SubCell"/>
</dbReference>
<evidence type="ECO:0000256" key="2">
    <source>
        <dbReference type="ARBA" id="ARBA00008114"/>
    </source>
</evidence>
<dbReference type="InterPro" id="IPR002524">
    <property type="entry name" value="Cation_efflux"/>
</dbReference>
<dbReference type="GO" id="GO:0008324">
    <property type="term" value="F:monoatomic cation transmembrane transporter activity"/>
    <property type="evidence" value="ECO:0007669"/>
    <property type="project" value="InterPro"/>
</dbReference>
<gene>
    <name evidence="10" type="ORF">COEU31_23610</name>
</gene>
<organism evidence="10 11">
    <name type="scientific">Coprococcus eutactus</name>
    <dbReference type="NCBI Taxonomy" id="33043"/>
    <lineage>
        <taxon>Bacteria</taxon>
        <taxon>Bacillati</taxon>
        <taxon>Bacillota</taxon>
        <taxon>Clostridia</taxon>
        <taxon>Lachnospirales</taxon>
        <taxon>Lachnospiraceae</taxon>
        <taxon>Coprococcus</taxon>
    </lineage>
</organism>
<dbReference type="Gene3D" id="1.20.1510.10">
    <property type="entry name" value="Cation efflux protein transmembrane domain"/>
    <property type="match status" value="1"/>
</dbReference>
<feature type="transmembrane region" description="Helical" evidence="7">
    <location>
        <begin position="199"/>
        <end position="216"/>
    </location>
</feature>
<comment type="similarity">
    <text evidence="2">Belongs to the cation diffusion facilitator (CDF) transporter (TC 2.A.4) family.</text>
</comment>
<dbReference type="InterPro" id="IPR050291">
    <property type="entry name" value="CDF_Transporter"/>
</dbReference>
<keyword evidence="5 7" id="KW-1133">Transmembrane helix</keyword>
<dbReference type="RefSeq" id="WP_015534011.1">
    <property type="nucleotide sequence ID" value="NZ_BLYL01000016.1"/>
</dbReference>
<feature type="transmembrane region" description="Helical" evidence="7">
    <location>
        <begin position="95"/>
        <end position="113"/>
    </location>
</feature>
<evidence type="ECO:0000256" key="6">
    <source>
        <dbReference type="ARBA" id="ARBA00023136"/>
    </source>
</evidence>
<dbReference type="SUPFAM" id="SSF160240">
    <property type="entry name" value="Cation efflux protein cytoplasmic domain-like"/>
    <property type="match status" value="1"/>
</dbReference>
<dbReference type="Pfam" id="PF16916">
    <property type="entry name" value="ZT_dimer"/>
    <property type="match status" value="1"/>
</dbReference>
<feature type="domain" description="Cation efflux protein cytoplasmic" evidence="9">
    <location>
        <begin position="229"/>
        <end position="305"/>
    </location>
</feature>
<keyword evidence="3" id="KW-0813">Transport</keyword>
<comment type="caution">
    <text evidence="10">The sequence shown here is derived from an EMBL/GenBank/DDBJ whole genome shotgun (WGS) entry which is preliminary data.</text>
</comment>
<evidence type="ECO:0000256" key="3">
    <source>
        <dbReference type="ARBA" id="ARBA00022448"/>
    </source>
</evidence>
<dbReference type="FunFam" id="1.20.1510.10:FF:000006">
    <property type="entry name" value="Divalent cation efflux transporter"/>
    <property type="match status" value="1"/>
</dbReference>
<dbReference type="InterPro" id="IPR036837">
    <property type="entry name" value="Cation_efflux_CTD_sf"/>
</dbReference>
<feature type="transmembrane region" description="Helical" evidence="7">
    <location>
        <begin position="27"/>
        <end position="49"/>
    </location>
</feature>
<name>A0AAI9NZN7_9FIRM</name>
<dbReference type="SUPFAM" id="SSF161111">
    <property type="entry name" value="Cation efflux protein transmembrane domain-like"/>
    <property type="match status" value="1"/>
</dbReference>
<evidence type="ECO:0000256" key="4">
    <source>
        <dbReference type="ARBA" id="ARBA00022692"/>
    </source>
</evidence>
<keyword evidence="4 7" id="KW-0812">Transmembrane</keyword>
<dbReference type="InterPro" id="IPR027470">
    <property type="entry name" value="Cation_efflux_CTD"/>
</dbReference>
<dbReference type="Pfam" id="PF01545">
    <property type="entry name" value="Cation_efflux"/>
    <property type="match status" value="1"/>
</dbReference>
<dbReference type="InterPro" id="IPR027469">
    <property type="entry name" value="Cation_efflux_TMD_sf"/>
</dbReference>
<evidence type="ECO:0000259" key="8">
    <source>
        <dbReference type="Pfam" id="PF01545"/>
    </source>
</evidence>